<dbReference type="Proteomes" id="UP000317650">
    <property type="component" value="Chromosome 7"/>
</dbReference>
<reference evidence="1 2" key="1">
    <citation type="journal article" date="2019" name="Nat. Plants">
        <title>Genome sequencing of Musa balbisiana reveals subgenome evolution and function divergence in polyploid bananas.</title>
        <authorList>
            <person name="Yao X."/>
        </authorList>
    </citation>
    <scope>NUCLEOTIDE SEQUENCE [LARGE SCALE GENOMIC DNA]</scope>
    <source>
        <strain evidence="2">cv. DH-PKW</strain>
        <tissue evidence="1">Leaves</tissue>
    </source>
</reference>
<gene>
    <name evidence="1" type="ORF">C4D60_Mb07t10890</name>
</gene>
<evidence type="ECO:0000313" key="2">
    <source>
        <dbReference type="Proteomes" id="UP000317650"/>
    </source>
</evidence>
<dbReference type="EMBL" id="PYDT01000005">
    <property type="protein sequence ID" value="THU60273.1"/>
    <property type="molecule type" value="Genomic_DNA"/>
</dbReference>
<sequence length="143" mass="15411">MFSGCSVSSLAARFAFFPPDPPTYSVKKDDGGRLAASGVPRDHSMDVLIVLFFGDPREPIYDYSGYGASTGKILEPGALVDGLLWGCRFVTSEAGLLSCKNGLRRVVPDFGPFDEQVSNGLNCFTFLLPPPLYVGRTAPQHGF</sequence>
<proteinExistence type="predicted"/>
<keyword evidence="2" id="KW-1185">Reference proteome</keyword>
<name>A0A4S8JEF2_MUSBA</name>
<protein>
    <submittedName>
        <fullName evidence="1">Uncharacterized protein</fullName>
    </submittedName>
</protein>
<comment type="caution">
    <text evidence="1">The sequence shown here is derived from an EMBL/GenBank/DDBJ whole genome shotgun (WGS) entry which is preliminary data.</text>
</comment>
<dbReference type="STRING" id="52838.A0A4S8JEF2"/>
<accession>A0A4S8JEF2</accession>
<organism evidence="1 2">
    <name type="scientific">Musa balbisiana</name>
    <name type="common">Banana</name>
    <dbReference type="NCBI Taxonomy" id="52838"/>
    <lineage>
        <taxon>Eukaryota</taxon>
        <taxon>Viridiplantae</taxon>
        <taxon>Streptophyta</taxon>
        <taxon>Embryophyta</taxon>
        <taxon>Tracheophyta</taxon>
        <taxon>Spermatophyta</taxon>
        <taxon>Magnoliopsida</taxon>
        <taxon>Liliopsida</taxon>
        <taxon>Zingiberales</taxon>
        <taxon>Musaceae</taxon>
        <taxon>Musa</taxon>
    </lineage>
</organism>
<dbReference type="AlphaFoldDB" id="A0A4S8JEF2"/>
<evidence type="ECO:0000313" key="1">
    <source>
        <dbReference type="EMBL" id="THU60273.1"/>
    </source>
</evidence>